<evidence type="ECO:0000256" key="3">
    <source>
        <dbReference type="ARBA" id="ARBA00022989"/>
    </source>
</evidence>
<evidence type="ECO:0000256" key="7">
    <source>
        <dbReference type="SAM" id="Phobius"/>
    </source>
</evidence>
<dbReference type="OrthoDB" id="4525788at2759"/>
<sequence length="437" mass="49050">MRNIPIEVLLSWPTPNYDNPVTRGNALVIVNSIFISLVICVVSLRLYTRIVVKRWFGSDDVFIVLALIFTIGLTALVLLANGQYGWNRHVYDIPFNKIEGTLKIAMAGKILFTSAATSTRLSLLFFYYRLVSDTPKRWFVWGIHFNIFFSTGIFLTFIFQSIFQCSPVSNYWTFGYTTGRCLNEGTITLTAGIINCTADLLCTILPMPMVLKLQMPLRQRVAVVILFSLGFIVTIAGIVRTWYIYKSLIAEYDITWYAYPLWIAAAVEIDLGVICASAPVLRPLLSKLPFSVRSSQDTSGSTLQGSGGHNSQYYKSATDSNRRSEQIPIKEDIAGETAHEHPHEYELDQWRDVERLGASHMPGPRESQDAILGNQESARNGKVRDGTLRRSQVLTAANLKKIEIDMQTKSQGNWELDRVSTKSSEAVGPITRVSVQI</sequence>
<keyword evidence="4 7" id="KW-0472">Membrane</keyword>
<dbReference type="GO" id="GO:0016020">
    <property type="term" value="C:membrane"/>
    <property type="evidence" value="ECO:0007669"/>
    <property type="project" value="UniProtKB-SubCell"/>
</dbReference>
<gene>
    <name evidence="9" type="ORF">P154DRAFT_499614</name>
</gene>
<evidence type="ECO:0000313" key="10">
    <source>
        <dbReference type="Proteomes" id="UP000799779"/>
    </source>
</evidence>
<accession>A0A6A5W4C1</accession>
<evidence type="ECO:0000256" key="5">
    <source>
        <dbReference type="ARBA" id="ARBA00038359"/>
    </source>
</evidence>
<feature type="transmembrane region" description="Helical" evidence="7">
    <location>
        <begin position="138"/>
        <end position="163"/>
    </location>
</feature>
<evidence type="ECO:0000259" key="8">
    <source>
        <dbReference type="Pfam" id="PF20684"/>
    </source>
</evidence>
<keyword evidence="10" id="KW-1185">Reference proteome</keyword>
<dbReference type="AlphaFoldDB" id="A0A6A5W4C1"/>
<dbReference type="PANTHER" id="PTHR33048:SF129">
    <property type="entry name" value="INTEGRAL MEMBRANE PROTEIN-RELATED"/>
    <property type="match status" value="1"/>
</dbReference>
<evidence type="ECO:0000256" key="2">
    <source>
        <dbReference type="ARBA" id="ARBA00022692"/>
    </source>
</evidence>
<feature type="transmembrane region" description="Helical" evidence="7">
    <location>
        <begin position="60"/>
        <end position="84"/>
    </location>
</feature>
<feature type="transmembrane region" description="Helical" evidence="7">
    <location>
        <begin position="187"/>
        <end position="211"/>
    </location>
</feature>
<dbReference type="Proteomes" id="UP000799779">
    <property type="component" value="Unassembled WGS sequence"/>
</dbReference>
<dbReference type="Pfam" id="PF20684">
    <property type="entry name" value="Fung_rhodopsin"/>
    <property type="match status" value="1"/>
</dbReference>
<keyword evidence="2 7" id="KW-0812">Transmembrane</keyword>
<dbReference type="InterPro" id="IPR049326">
    <property type="entry name" value="Rhodopsin_dom_fungi"/>
</dbReference>
<comment type="subcellular location">
    <subcellularLocation>
        <location evidence="1">Membrane</location>
        <topology evidence="1">Multi-pass membrane protein</topology>
    </subcellularLocation>
</comment>
<reference evidence="9" key="1">
    <citation type="journal article" date="2020" name="Stud. Mycol.">
        <title>101 Dothideomycetes genomes: a test case for predicting lifestyles and emergence of pathogens.</title>
        <authorList>
            <person name="Haridas S."/>
            <person name="Albert R."/>
            <person name="Binder M."/>
            <person name="Bloem J."/>
            <person name="Labutti K."/>
            <person name="Salamov A."/>
            <person name="Andreopoulos B."/>
            <person name="Baker S."/>
            <person name="Barry K."/>
            <person name="Bills G."/>
            <person name="Bluhm B."/>
            <person name="Cannon C."/>
            <person name="Castanera R."/>
            <person name="Culley D."/>
            <person name="Daum C."/>
            <person name="Ezra D."/>
            <person name="Gonzalez J."/>
            <person name="Henrissat B."/>
            <person name="Kuo A."/>
            <person name="Liang C."/>
            <person name="Lipzen A."/>
            <person name="Lutzoni F."/>
            <person name="Magnuson J."/>
            <person name="Mondo S."/>
            <person name="Nolan M."/>
            <person name="Ohm R."/>
            <person name="Pangilinan J."/>
            <person name="Park H.-J."/>
            <person name="Ramirez L."/>
            <person name="Alfaro M."/>
            <person name="Sun H."/>
            <person name="Tritt A."/>
            <person name="Yoshinaga Y."/>
            <person name="Zwiers L.-H."/>
            <person name="Turgeon B."/>
            <person name="Goodwin S."/>
            <person name="Spatafora J."/>
            <person name="Crous P."/>
            <person name="Grigoriev I."/>
        </authorList>
    </citation>
    <scope>NUCLEOTIDE SEQUENCE</scope>
    <source>
        <strain evidence="9">CBS 123094</strain>
    </source>
</reference>
<dbReference type="EMBL" id="ML977633">
    <property type="protein sequence ID" value="KAF1995769.1"/>
    <property type="molecule type" value="Genomic_DNA"/>
</dbReference>
<feature type="domain" description="Rhodopsin" evidence="8">
    <location>
        <begin position="44"/>
        <end position="287"/>
    </location>
</feature>
<organism evidence="9 10">
    <name type="scientific">Amniculicola lignicola CBS 123094</name>
    <dbReference type="NCBI Taxonomy" id="1392246"/>
    <lineage>
        <taxon>Eukaryota</taxon>
        <taxon>Fungi</taxon>
        <taxon>Dikarya</taxon>
        <taxon>Ascomycota</taxon>
        <taxon>Pezizomycotina</taxon>
        <taxon>Dothideomycetes</taxon>
        <taxon>Pleosporomycetidae</taxon>
        <taxon>Pleosporales</taxon>
        <taxon>Amniculicolaceae</taxon>
        <taxon>Amniculicola</taxon>
    </lineage>
</organism>
<evidence type="ECO:0000256" key="1">
    <source>
        <dbReference type="ARBA" id="ARBA00004141"/>
    </source>
</evidence>
<keyword evidence="3 7" id="KW-1133">Transmembrane helix</keyword>
<evidence type="ECO:0000256" key="4">
    <source>
        <dbReference type="ARBA" id="ARBA00023136"/>
    </source>
</evidence>
<feature type="compositionally biased region" description="Polar residues" evidence="6">
    <location>
        <begin position="298"/>
        <end position="319"/>
    </location>
</feature>
<dbReference type="PANTHER" id="PTHR33048">
    <property type="entry name" value="PTH11-LIKE INTEGRAL MEMBRANE PROTEIN (AFU_ORTHOLOGUE AFUA_5G11245)"/>
    <property type="match status" value="1"/>
</dbReference>
<feature type="transmembrane region" description="Helical" evidence="7">
    <location>
        <begin position="223"/>
        <end position="245"/>
    </location>
</feature>
<protein>
    <recommendedName>
        <fullName evidence="8">Rhodopsin domain-containing protein</fullName>
    </recommendedName>
</protein>
<feature type="transmembrane region" description="Helical" evidence="7">
    <location>
        <begin position="26"/>
        <end position="48"/>
    </location>
</feature>
<dbReference type="InterPro" id="IPR052337">
    <property type="entry name" value="SAT4-like"/>
</dbReference>
<evidence type="ECO:0000313" key="9">
    <source>
        <dbReference type="EMBL" id="KAF1995769.1"/>
    </source>
</evidence>
<evidence type="ECO:0000256" key="6">
    <source>
        <dbReference type="SAM" id="MobiDB-lite"/>
    </source>
</evidence>
<comment type="similarity">
    <text evidence="5">Belongs to the SAT4 family.</text>
</comment>
<feature type="transmembrane region" description="Helical" evidence="7">
    <location>
        <begin position="257"/>
        <end position="281"/>
    </location>
</feature>
<proteinExistence type="inferred from homology"/>
<name>A0A6A5W4C1_9PLEO</name>
<feature type="transmembrane region" description="Helical" evidence="7">
    <location>
        <begin position="104"/>
        <end position="126"/>
    </location>
</feature>
<feature type="region of interest" description="Disordered" evidence="6">
    <location>
        <begin position="298"/>
        <end position="325"/>
    </location>
</feature>